<evidence type="ECO:0000256" key="8">
    <source>
        <dbReference type="ARBA" id="ARBA00022801"/>
    </source>
</evidence>
<evidence type="ECO:0000256" key="9">
    <source>
        <dbReference type="ARBA" id="ARBA00022833"/>
    </source>
</evidence>
<dbReference type="Gene3D" id="3.40.80.10">
    <property type="entry name" value="Peptidoglycan recognition protein-like"/>
    <property type="match status" value="1"/>
</dbReference>
<comment type="cofactor">
    <cofactor evidence="2">
        <name>Zn(2+)</name>
        <dbReference type="ChEBI" id="CHEBI:29105"/>
    </cofactor>
</comment>
<keyword evidence="8" id="KW-0378">Hydrolase</keyword>
<gene>
    <name evidence="15" type="primary">ampD</name>
    <name evidence="15" type="ORF">GCM10025770_09250</name>
</gene>
<keyword evidence="6" id="KW-0963">Cytoplasm</keyword>
<evidence type="ECO:0000256" key="13">
    <source>
        <dbReference type="SAM" id="MobiDB-lite"/>
    </source>
</evidence>
<accession>A0ABP9QF58</accession>
<keyword evidence="7" id="KW-0479">Metal-binding</keyword>
<evidence type="ECO:0000256" key="10">
    <source>
        <dbReference type="ARBA" id="ARBA00023316"/>
    </source>
</evidence>
<dbReference type="Proteomes" id="UP001500547">
    <property type="component" value="Unassembled WGS sequence"/>
</dbReference>
<evidence type="ECO:0000256" key="7">
    <source>
        <dbReference type="ARBA" id="ARBA00022723"/>
    </source>
</evidence>
<dbReference type="InterPro" id="IPR051206">
    <property type="entry name" value="NAMLAA_amidase_2"/>
</dbReference>
<evidence type="ECO:0000313" key="15">
    <source>
        <dbReference type="EMBL" id="GAA5160893.1"/>
    </source>
</evidence>
<feature type="domain" description="N-acetylmuramoyl-L-alanine amidase" evidence="14">
    <location>
        <begin position="22"/>
        <end position="170"/>
    </location>
</feature>
<proteinExistence type="inferred from homology"/>
<evidence type="ECO:0000259" key="14">
    <source>
        <dbReference type="SMART" id="SM00644"/>
    </source>
</evidence>
<evidence type="ECO:0000256" key="6">
    <source>
        <dbReference type="ARBA" id="ARBA00022490"/>
    </source>
</evidence>
<evidence type="ECO:0000313" key="16">
    <source>
        <dbReference type="Proteomes" id="UP001500547"/>
    </source>
</evidence>
<dbReference type="InterPro" id="IPR036505">
    <property type="entry name" value="Amidase/PGRP_sf"/>
</dbReference>
<evidence type="ECO:0000256" key="1">
    <source>
        <dbReference type="ARBA" id="ARBA00001561"/>
    </source>
</evidence>
<protein>
    <recommendedName>
        <fullName evidence="11">1,6-anhydro-N-acetylmuramyl-L-alanine amidase AmpD</fullName>
        <ecNumber evidence="5">3.5.1.28</ecNumber>
    </recommendedName>
    <alternativeName>
        <fullName evidence="12">N-acetylmuramoyl-L-alanine amidase</fullName>
    </alternativeName>
</protein>
<keyword evidence="16" id="KW-1185">Reference proteome</keyword>
<dbReference type="CDD" id="cd06583">
    <property type="entry name" value="PGRP"/>
    <property type="match status" value="1"/>
</dbReference>
<comment type="similarity">
    <text evidence="4">Belongs to the N-acetylmuramoyl-L-alanine amidase 2 family.</text>
</comment>
<evidence type="ECO:0000256" key="3">
    <source>
        <dbReference type="ARBA" id="ARBA00004496"/>
    </source>
</evidence>
<comment type="catalytic activity">
    <reaction evidence="1">
        <text>Hydrolyzes the link between N-acetylmuramoyl residues and L-amino acid residues in certain cell-wall glycopeptides.</text>
        <dbReference type="EC" id="3.5.1.28"/>
    </reaction>
</comment>
<name>A0ABP9QF58_9RHOO</name>
<feature type="compositionally biased region" description="Basic and acidic residues" evidence="13">
    <location>
        <begin position="1"/>
        <end position="12"/>
    </location>
</feature>
<dbReference type="EC" id="3.5.1.28" evidence="5"/>
<evidence type="ECO:0000256" key="5">
    <source>
        <dbReference type="ARBA" id="ARBA00011901"/>
    </source>
</evidence>
<evidence type="ECO:0000256" key="4">
    <source>
        <dbReference type="ARBA" id="ARBA00007553"/>
    </source>
</evidence>
<comment type="caution">
    <text evidence="15">The sequence shown here is derived from an EMBL/GenBank/DDBJ whole genome shotgun (WGS) entry which is preliminary data.</text>
</comment>
<dbReference type="SUPFAM" id="SSF55846">
    <property type="entry name" value="N-acetylmuramoyl-L-alanine amidase-like"/>
    <property type="match status" value="1"/>
</dbReference>
<sequence length="184" mass="20338">MNDPGHALRDDGWIAGARAVPSPNQDERPEGCTVDLIVVHAISLPPDMFGGLGVEQLFTNTLDPAEHPYYAGIHQLRVSAHFFIRRDGSLMQFVPVGRRAWHAGVSSWRGRERCNDFSIGIELEGCDTLAFRVQQYEALAQLIRALRQHFPAADVCGHSDIAPGRKTDPGPCFDWPRLTALLAV</sequence>
<dbReference type="PANTHER" id="PTHR30417">
    <property type="entry name" value="N-ACETYLMURAMOYL-L-ALANINE AMIDASE AMID"/>
    <property type="match status" value="1"/>
</dbReference>
<comment type="subcellular location">
    <subcellularLocation>
        <location evidence="3">Cytoplasm</location>
    </subcellularLocation>
</comment>
<dbReference type="EMBL" id="BAABLD010000005">
    <property type="protein sequence ID" value="GAA5160893.1"/>
    <property type="molecule type" value="Genomic_DNA"/>
</dbReference>
<dbReference type="SMART" id="SM00644">
    <property type="entry name" value="Ami_2"/>
    <property type="match status" value="1"/>
</dbReference>
<reference evidence="16" key="1">
    <citation type="journal article" date="2019" name="Int. J. Syst. Evol. Microbiol.">
        <title>The Global Catalogue of Microorganisms (GCM) 10K type strain sequencing project: providing services to taxonomists for standard genome sequencing and annotation.</title>
        <authorList>
            <consortium name="The Broad Institute Genomics Platform"/>
            <consortium name="The Broad Institute Genome Sequencing Center for Infectious Disease"/>
            <person name="Wu L."/>
            <person name="Ma J."/>
        </authorList>
    </citation>
    <scope>NUCLEOTIDE SEQUENCE [LARGE SCALE GENOMIC DNA]</scope>
    <source>
        <strain evidence="16">JCM 18715</strain>
    </source>
</reference>
<dbReference type="RefSeq" id="WP_345531696.1">
    <property type="nucleotide sequence ID" value="NZ_BAABLD010000005.1"/>
</dbReference>
<dbReference type="Pfam" id="PF01510">
    <property type="entry name" value="Amidase_2"/>
    <property type="match status" value="1"/>
</dbReference>
<keyword evidence="9" id="KW-0862">Zinc</keyword>
<dbReference type="NCBIfam" id="NF008758">
    <property type="entry name" value="PRK11789.1"/>
    <property type="match status" value="1"/>
</dbReference>
<organism evidence="15 16">
    <name type="scientific">Viridibacterium curvum</name>
    <dbReference type="NCBI Taxonomy" id="1101404"/>
    <lineage>
        <taxon>Bacteria</taxon>
        <taxon>Pseudomonadati</taxon>
        <taxon>Pseudomonadota</taxon>
        <taxon>Betaproteobacteria</taxon>
        <taxon>Rhodocyclales</taxon>
        <taxon>Rhodocyclaceae</taxon>
        <taxon>Viridibacterium</taxon>
    </lineage>
</organism>
<dbReference type="PANTHER" id="PTHR30417:SF4">
    <property type="entry name" value="1,6-ANHYDRO-N-ACETYLMURAMYL-L-ALANINE AMIDASE AMPD"/>
    <property type="match status" value="1"/>
</dbReference>
<dbReference type="InterPro" id="IPR002502">
    <property type="entry name" value="Amidase_domain"/>
</dbReference>
<evidence type="ECO:0000256" key="11">
    <source>
        <dbReference type="ARBA" id="ARBA00039257"/>
    </source>
</evidence>
<evidence type="ECO:0000256" key="2">
    <source>
        <dbReference type="ARBA" id="ARBA00001947"/>
    </source>
</evidence>
<feature type="region of interest" description="Disordered" evidence="13">
    <location>
        <begin position="1"/>
        <end position="28"/>
    </location>
</feature>
<keyword evidence="10" id="KW-0961">Cell wall biogenesis/degradation</keyword>
<evidence type="ECO:0000256" key="12">
    <source>
        <dbReference type="ARBA" id="ARBA00042615"/>
    </source>
</evidence>